<evidence type="ECO:0000256" key="4">
    <source>
        <dbReference type="ARBA" id="ARBA00023306"/>
    </source>
</evidence>
<dbReference type="Proteomes" id="UP001172457">
    <property type="component" value="Chromosome 7"/>
</dbReference>
<dbReference type="InterPro" id="IPR048258">
    <property type="entry name" value="Cyclins_cyclin-box"/>
</dbReference>
<dbReference type="SMART" id="SM01332">
    <property type="entry name" value="Cyclin_C"/>
    <property type="match status" value="1"/>
</dbReference>
<dbReference type="Pfam" id="PF00134">
    <property type="entry name" value="Cyclin_N"/>
    <property type="match status" value="1"/>
</dbReference>
<evidence type="ECO:0000256" key="6">
    <source>
        <dbReference type="ARBA" id="ARBA00065123"/>
    </source>
</evidence>
<organism evidence="10 11">
    <name type="scientific">Centaurea solstitialis</name>
    <name type="common">yellow star-thistle</name>
    <dbReference type="NCBI Taxonomy" id="347529"/>
    <lineage>
        <taxon>Eukaryota</taxon>
        <taxon>Viridiplantae</taxon>
        <taxon>Streptophyta</taxon>
        <taxon>Embryophyta</taxon>
        <taxon>Tracheophyta</taxon>
        <taxon>Spermatophyta</taxon>
        <taxon>Magnoliopsida</taxon>
        <taxon>eudicotyledons</taxon>
        <taxon>Gunneridae</taxon>
        <taxon>Pentapetalae</taxon>
        <taxon>asterids</taxon>
        <taxon>campanulids</taxon>
        <taxon>Asterales</taxon>
        <taxon>Asteraceae</taxon>
        <taxon>Carduoideae</taxon>
        <taxon>Cardueae</taxon>
        <taxon>Centaureinae</taxon>
        <taxon>Centaurea</taxon>
    </lineage>
</organism>
<dbReference type="Gene3D" id="1.10.472.10">
    <property type="entry name" value="Cyclin-like"/>
    <property type="match status" value="2"/>
</dbReference>
<gene>
    <name evidence="10" type="ORF">OSB04_027348</name>
</gene>
<evidence type="ECO:0000259" key="9">
    <source>
        <dbReference type="SMART" id="SM01332"/>
    </source>
</evidence>
<comment type="subunit">
    <text evidence="6">Interacts with the CDC2 and CDK2 protein kinases to form a serine/threonine kinase holoenzyme complex. The cyclin subunit imparts substrate specificity to the complex.</text>
</comment>
<dbReference type="AlphaFoldDB" id="A0AA38VZM4"/>
<dbReference type="FunFam" id="1.10.472.10:FF:000032">
    <property type="entry name" value="G2/mitotic-specific cyclin-1"/>
    <property type="match status" value="1"/>
</dbReference>
<dbReference type="EMBL" id="JARYMX010000007">
    <property type="protein sequence ID" value="KAJ9540842.1"/>
    <property type="molecule type" value="Genomic_DNA"/>
</dbReference>
<feature type="domain" description="Cyclin-like" evidence="8">
    <location>
        <begin position="201"/>
        <end position="285"/>
    </location>
</feature>
<evidence type="ECO:0000256" key="3">
    <source>
        <dbReference type="ARBA" id="ARBA00023127"/>
    </source>
</evidence>
<sequence>MEISIENDIPAALMNVTNKQGQREVNGCRKFGGGEVGRNRRALSVINQNLGGGGGVGGGGGGCRPHPCVANKRAISQKLAAEIANKKQCFPEEIKRSNPSNDGFEVWKADEDQPVPMFLETSETNMDQTDHQMEEVEMEDLFEEPIVDIDISDDGNHLAVTEYVEDLYAHYRRMESCSLVSPDYMTQQFDINEKMRAILIDWLIEVHHKFDLRPETLFLTVNLIDRFLAKQSVIRKNLQLVGLVAMLLACKYEEVSVPVIEDLVFISDKAYSRSQILEMEKLMLNTLEFNMSLPTAYVFMKRFLKAAQSESKLDQASFFLIELCLVEYEMLKFPPSFLAAAAVYTAQCSLYGMKQWSKTCEWHTNYSEDQLLECSRMIVGYHQKASIGRLTGVYRKYNTSKYGYAAKCDPASFL</sequence>
<keyword evidence="11" id="KW-1185">Reference proteome</keyword>
<comment type="similarity">
    <text evidence="1">Belongs to the cyclin family. Cyclin AB subfamily.</text>
</comment>
<feature type="domain" description="Cyclin-like" evidence="8">
    <location>
        <begin position="298"/>
        <end position="380"/>
    </location>
</feature>
<name>A0AA38VZM4_9ASTR</name>
<evidence type="ECO:0000256" key="5">
    <source>
        <dbReference type="ARBA" id="ARBA00059307"/>
    </source>
</evidence>
<dbReference type="InterPro" id="IPR039361">
    <property type="entry name" value="Cyclin"/>
</dbReference>
<comment type="function">
    <text evidence="5">Essential for the control of the cell cycle at the G2/M (mitosis) transition. G2/M cyclins accumulate steadily during G2 and are abruptly destroyed at mitosis.</text>
</comment>
<dbReference type="InterPro" id="IPR036915">
    <property type="entry name" value="Cyclin-like_sf"/>
</dbReference>
<dbReference type="InterPro" id="IPR006671">
    <property type="entry name" value="Cyclin_N"/>
</dbReference>
<evidence type="ECO:0000256" key="7">
    <source>
        <dbReference type="RuleBase" id="RU000383"/>
    </source>
</evidence>
<reference evidence="10" key="1">
    <citation type="submission" date="2023-03" db="EMBL/GenBank/DDBJ databases">
        <title>Chromosome-scale reference genome and RAD-based genetic map of yellow starthistle (Centaurea solstitialis) reveal putative structural variation and QTLs associated with invader traits.</title>
        <authorList>
            <person name="Reatini B."/>
            <person name="Cang F.A."/>
            <person name="Jiang Q."/>
            <person name="Mckibben M.T.W."/>
            <person name="Barker M.S."/>
            <person name="Rieseberg L.H."/>
            <person name="Dlugosch K.M."/>
        </authorList>
    </citation>
    <scope>NUCLEOTIDE SEQUENCE</scope>
    <source>
        <strain evidence="10">CAN-66</strain>
        <tissue evidence="10">Leaf</tissue>
    </source>
</reference>
<dbReference type="InterPro" id="IPR004367">
    <property type="entry name" value="Cyclin_C-dom"/>
</dbReference>
<dbReference type="SUPFAM" id="SSF47954">
    <property type="entry name" value="Cyclin-like"/>
    <property type="match status" value="2"/>
</dbReference>
<evidence type="ECO:0000259" key="8">
    <source>
        <dbReference type="SMART" id="SM00385"/>
    </source>
</evidence>
<dbReference type="SMART" id="SM00385">
    <property type="entry name" value="CYCLIN"/>
    <property type="match status" value="2"/>
</dbReference>
<evidence type="ECO:0000313" key="10">
    <source>
        <dbReference type="EMBL" id="KAJ9540842.1"/>
    </source>
</evidence>
<protein>
    <submittedName>
        <fullName evidence="10">Uncharacterized protein</fullName>
    </submittedName>
</protein>
<dbReference type="PANTHER" id="PTHR10177">
    <property type="entry name" value="CYCLINS"/>
    <property type="match status" value="1"/>
</dbReference>
<dbReference type="PROSITE" id="PS00292">
    <property type="entry name" value="CYCLINS"/>
    <property type="match status" value="1"/>
</dbReference>
<keyword evidence="3 7" id="KW-0195">Cyclin</keyword>
<comment type="caution">
    <text evidence="10">The sequence shown here is derived from an EMBL/GenBank/DDBJ whole genome shotgun (WGS) entry which is preliminary data.</text>
</comment>
<dbReference type="GO" id="GO:0051301">
    <property type="term" value="P:cell division"/>
    <property type="evidence" value="ECO:0007669"/>
    <property type="project" value="UniProtKB-KW"/>
</dbReference>
<dbReference type="CDD" id="cd20511">
    <property type="entry name" value="CYCLIN_AtCycB-like_rpt2"/>
    <property type="match status" value="1"/>
</dbReference>
<dbReference type="InterPro" id="IPR013763">
    <property type="entry name" value="Cyclin-like_dom"/>
</dbReference>
<evidence type="ECO:0000256" key="2">
    <source>
        <dbReference type="ARBA" id="ARBA00022618"/>
    </source>
</evidence>
<evidence type="ECO:0000256" key="1">
    <source>
        <dbReference type="ARBA" id="ARBA00006955"/>
    </source>
</evidence>
<dbReference type="CDD" id="cd20567">
    <property type="entry name" value="CYCLIN_AtCycB-like_rpt1"/>
    <property type="match status" value="1"/>
</dbReference>
<accession>A0AA38VZM4</accession>
<feature type="domain" description="Cyclin C-terminal" evidence="9">
    <location>
        <begin position="294"/>
        <end position="411"/>
    </location>
</feature>
<evidence type="ECO:0000313" key="11">
    <source>
        <dbReference type="Proteomes" id="UP001172457"/>
    </source>
</evidence>
<dbReference type="Pfam" id="PF02984">
    <property type="entry name" value="Cyclin_C"/>
    <property type="match status" value="1"/>
</dbReference>
<dbReference type="GO" id="GO:0010332">
    <property type="term" value="P:response to gamma radiation"/>
    <property type="evidence" value="ECO:0007669"/>
    <property type="project" value="UniProtKB-ARBA"/>
</dbReference>
<keyword evidence="4" id="KW-0131">Cell cycle</keyword>
<keyword evidence="2" id="KW-0132">Cell division</keyword>
<proteinExistence type="inferred from homology"/>